<name>A0AAW1RP81_9CHLO</name>
<keyword evidence="2" id="KW-1185">Reference proteome</keyword>
<sequence length="560" mass="61074">MLELVCALQSVAAYGADKPLRRTNNTAPYSNAQINELGIPSSIINGSNYGTGPFATGVTAFQPFRAVTTPAGCIRTLYNPKELWPYVITDDTPTSSSNHYVARMWIPEDGGYFTLGITNSDGCEFCQNNCPCPGGRAIAEMQYFSGALGKMLQIPASAFNRGNSTSAILFDYLATPEEGSDIEYQWVPLSEANSTEYQPFFVSGTVPACVTFSEGDKQAFYADSQGALLQQQPQRRYYQKVDGANMGSCDLDKQECYMGYATSLYTHIQQDEAEPLVLVVKSMSGTFNNTGSADRALQPSLVQQTSISRYSFLNNGSSAVQLQANHSLPAGLWQNVTETSNRQLSNATRILYPFPSNPAPSCASNSSFRQLPKMYNDSNGVWYVAAAQPERNSNPYVMGIAQRPTLGRSTLVTRPYGRNAGGSEPVIWMAAEDAEFNASALYAPATFQVLTNASGLSYMWASLRSLMSGNMEANVLQLQGQVPCCINLDRPDLPDALKPYQRVLGSCSLESQTSLFPWNGTVYRISTDLSTQLLTVSLDGELLLTPHLLLLCVCNHHVKS</sequence>
<organism evidence="1 2">
    <name type="scientific">Apatococcus lobatus</name>
    <dbReference type="NCBI Taxonomy" id="904363"/>
    <lineage>
        <taxon>Eukaryota</taxon>
        <taxon>Viridiplantae</taxon>
        <taxon>Chlorophyta</taxon>
        <taxon>core chlorophytes</taxon>
        <taxon>Trebouxiophyceae</taxon>
        <taxon>Chlorellales</taxon>
        <taxon>Chlorellaceae</taxon>
        <taxon>Apatococcus</taxon>
    </lineage>
</organism>
<proteinExistence type="predicted"/>
<protein>
    <submittedName>
        <fullName evidence="1">Uncharacterized protein</fullName>
    </submittedName>
</protein>
<dbReference type="Proteomes" id="UP001438707">
    <property type="component" value="Unassembled WGS sequence"/>
</dbReference>
<gene>
    <name evidence="1" type="ORF">WJX74_010244</name>
</gene>
<accession>A0AAW1RP81</accession>
<evidence type="ECO:0000313" key="1">
    <source>
        <dbReference type="EMBL" id="KAK9835890.1"/>
    </source>
</evidence>
<dbReference type="EMBL" id="JALJOS010000008">
    <property type="protein sequence ID" value="KAK9835890.1"/>
    <property type="molecule type" value="Genomic_DNA"/>
</dbReference>
<reference evidence="1 2" key="1">
    <citation type="journal article" date="2024" name="Nat. Commun.">
        <title>Phylogenomics reveals the evolutionary origins of lichenization in chlorophyte algae.</title>
        <authorList>
            <person name="Puginier C."/>
            <person name="Libourel C."/>
            <person name="Otte J."/>
            <person name="Skaloud P."/>
            <person name="Haon M."/>
            <person name="Grisel S."/>
            <person name="Petersen M."/>
            <person name="Berrin J.G."/>
            <person name="Delaux P.M."/>
            <person name="Dal Grande F."/>
            <person name="Keller J."/>
        </authorList>
    </citation>
    <scope>NUCLEOTIDE SEQUENCE [LARGE SCALE GENOMIC DNA]</scope>
    <source>
        <strain evidence="1 2">SAG 2145</strain>
    </source>
</reference>
<evidence type="ECO:0000313" key="2">
    <source>
        <dbReference type="Proteomes" id="UP001438707"/>
    </source>
</evidence>
<comment type="caution">
    <text evidence="1">The sequence shown here is derived from an EMBL/GenBank/DDBJ whole genome shotgun (WGS) entry which is preliminary data.</text>
</comment>
<dbReference type="AlphaFoldDB" id="A0AAW1RP81"/>